<accession>A0A4R8DG70</accession>
<dbReference type="SMART" id="SM00421">
    <property type="entry name" value="HTH_LUXR"/>
    <property type="match status" value="1"/>
</dbReference>
<keyword evidence="1 3" id="KW-0597">Phosphoprotein</keyword>
<dbReference type="InterPro" id="IPR000792">
    <property type="entry name" value="Tscrpt_reg_LuxR_C"/>
</dbReference>
<reference evidence="6 7" key="1">
    <citation type="submission" date="2019-03" db="EMBL/GenBank/DDBJ databases">
        <title>Genomic Encyclopedia of Type Strains, Phase IV (KMG-IV): sequencing the most valuable type-strain genomes for metagenomic binning, comparative biology and taxonomic classification.</title>
        <authorList>
            <person name="Goeker M."/>
        </authorList>
    </citation>
    <scope>NUCLEOTIDE SEQUENCE [LARGE SCALE GENOMIC DNA]</scope>
    <source>
        <strain evidence="6 7">DSM 100059</strain>
    </source>
</reference>
<keyword evidence="7" id="KW-1185">Reference proteome</keyword>
<dbReference type="Gene3D" id="3.40.50.2300">
    <property type="match status" value="1"/>
</dbReference>
<dbReference type="SUPFAM" id="SSF52172">
    <property type="entry name" value="CheY-like"/>
    <property type="match status" value="1"/>
</dbReference>
<dbReference type="PANTHER" id="PTHR43214">
    <property type="entry name" value="TWO-COMPONENT RESPONSE REGULATOR"/>
    <property type="match status" value="1"/>
</dbReference>
<evidence type="ECO:0000256" key="1">
    <source>
        <dbReference type="ARBA" id="ARBA00022553"/>
    </source>
</evidence>
<dbReference type="GO" id="GO:0003677">
    <property type="term" value="F:DNA binding"/>
    <property type="evidence" value="ECO:0007669"/>
    <property type="project" value="UniProtKB-KW"/>
</dbReference>
<dbReference type="GO" id="GO:0000160">
    <property type="term" value="P:phosphorelay signal transduction system"/>
    <property type="evidence" value="ECO:0007669"/>
    <property type="project" value="InterPro"/>
</dbReference>
<evidence type="ECO:0000259" key="5">
    <source>
        <dbReference type="PROSITE" id="PS50110"/>
    </source>
</evidence>
<dbReference type="InterPro" id="IPR058245">
    <property type="entry name" value="NreC/VraR/RcsB-like_REC"/>
</dbReference>
<dbReference type="CDD" id="cd06170">
    <property type="entry name" value="LuxR_C_like"/>
    <property type="match status" value="1"/>
</dbReference>
<proteinExistence type="predicted"/>
<dbReference type="PRINTS" id="PR00038">
    <property type="entry name" value="HTHLUXR"/>
</dbReference>
<feature type="domain" description="HTH luxR-type" evidence="4">
    <location>
        <begin position="146"/>
        <end position="211"/>
    </location>
</feature>
<feature type="domain" description="Response regulatory" evidence="5">
    <location>
        <begin position="1"/>
        <end position="118"/>
    </location>
</feature>
<organism evidence="6 7">
    <name type="scientific">Dinghuibacter silviterrae</name>
    <dbReference type="NCBI Taxonomy" id="1539049"/>
    <lineage>
        <taxon>Bacteria</taxon>
        <taxon>Pseudomonadati</taxon>
        <taxon>Bacteroidota</taxon>
        <taxon>Chitinophagia</taxon>
        <taxon>Chitinophagales</taxon>
        <taxon>Chitinophagaceae</taxon>
        <taxon>Dinghuibacter</taxon>
    </lineage>
</organism>
<dbReference type="InterPro" id="IPR016032">
    <property type="entry name" value="Sig_transdc_resp-reg_C-effctor"/>
</dbReference>
<dbReference type="SMART" id="SM00448">
    <property type="entry name" value="REC"/>
    <property type="match status" value="1"/>
</dbReference>
<evidence type="ECO:0000313" key="6">
    <source>
        <dbReference type="EMBL" id="TDW96106.1"/>
    </source>
</evidence>
<dbReference type="Pfam" id="PF00072">
    <property type="entry name" value="Response_reg"/>
    <property type="match status" value="1"/>
</dbReference>
<sequence length="217" mass="24867">MVIADDQRLFRKGLAALIEKEHDLEMVAEGDNGQELLDKLRELPEPPDVALLDMHMPVMNGVELNDILHNEYPEIKVIILSVYDQERFISKMIEAGACGYLIKNTEVDELLTAVRKVHETGFYFNQASLAAMKNAWQYRNQNIRNLSRIPIDLTDREREVLKLICKEYTNNEMADTLNISVRTVEGHRNNLLAKTGCKNTAGLVVFAIRYEVFNLMD</sequence>
<dbReference type="Pfam" id="PF00196">
    <property type="entry name" value="GerE"/>
    <property type="match status" value="1"/>
</dbReference>
<dbReference type="PROSITE" id="PS50043">
    <property type="entry name" value="HTH_LUXR_2"/>
    <property type="match status" value="1"/>
</dbReference>
<comment type="caution">
    <text evidence="6">The sequence shown here is derived from an EMBL/GenBank/DDBJ whole genome shotgun (WGS) entry which is preliminary data.</text>
</comment>
<dbReference type="GO" id="GO:0006355">
    <property type="term" value="P:regulation of DNA-templated transcription"/>
    <property type="evidence" value="ECO:0007669"/>
    <property type="project" value="InterPro"/>
</dbReference>
<dbReference type="SUPFAM" id="SSF46894">
    <property type="entry name" value="C-terminal effector domain of the bipartite response regulators"/>
    <property type="match status" value="1"/>
</dbReference>
<evidence type="ECO:0000256" key="3">
    <source>
        <dbReference type="PROSITE-ProRule" id="PRU00169"/>
    </source>
</evidence>
<dbReference type="CDD" id="cd17535">
    <property type="entry name" value="REC_NarL-like"/>
    <property type="match status" value="1"/>
</dbReference>
<keyword evidence="2" id="KW-0238">DNA-binding</keyword>
<dbReference type="PROSITE" id="PS50110">
    <property type="entry name" value="RESPONSE_REGULATORY"/>
    <property type="match status" value="1"/>
</dbReference>
<dbReference type="InterPro" id="IPR001789">
    <property type="entry name" value="Sig_transdc_resp-reg_receiver"/>
</dbReference>
<name>A0A4R8DG70_9BACT</name>
<gene>
    <name evidence="6" type="ORF">EDB95_3929</name>
</gene>
<dbReference type="InterPro" id="IPR011006">
    <property type="entry name" value="CheY-like_superfamily"/>
</dbReference>
<evidence type="ECO:0000256" key="2">
    <source>
        <dbReference type="ARBA" id="ARBA00023125"/>
    </source>
</evidence>
<feature type="modified residue" description="4-aspartylphosphate" evidence="3">
    <location>
        <position position="53"/>
    </location>
</feature>
<dbReference type="InterPro" id="IPR039420">
    <property type="entry name" value="WalR-like"/>
</dbReference>
<protein>
    <submittedName>
        <fullName evidence="6">LuxR family two component transcriptional regulator</fullName>
    </submittedName>
</protein>
<dbReference type="PANTHER" id="PTHR43214:SF43">
    <property type="entry name" value="TWO-COMPONENT RESPONSE REGULATOR"/>
    <property type="match status" value="1"/>
</dbReference>
<dbReference type="AlphaFoldDB" id="A0A4R8DG70"/>
<dbReference type="Proteomes" id="UP000294498">
    <property type="component" value="Unassembled WGS sequence"/>
</dbReference>
<dbReference type="EMBL" id="SODV01000002">
    <property type="protein sequence ID" value="TDW96106.1"/>
    <property type="molecule type" value="Genomic_DNA"/>
</dbReference>
<evidence type="ECO:0000259" key="4">
    <source>
        <dbReference type="PROSITE" id="PS50043"/>
    </source>
</evidence>
<evidence type="ECO:0000313" key="7">
    <source>
        <dbReference type="Proteomes" id="UP000294498"/>
    </source>
</evidence>